<accession>A0A151IP64</accession>
<keyword evidence="4" id="KW-0539">Nucleus</keyword>
<dbReference type="STRING" id="456900.A0A151IP64"/>
<dbReference type="GO" id="GO:0005634">
    <property type="term" value="C:nucleus"/>
    <property type="evidence" value="ECO:0007669"/>
    <property type="project" value="UniProtKB-SubCell"/>
</dbReference>
<dbReference type="GO" id="GO:1990918">
    <property type="term" value="P:double-strand break repair involved in meiotic recombination"/>
    <property type="evidence" value="ECO:0007669"/>
    <property type="project" value="TreeGrafter"/>
</dbReference>
<dbReference type="GO" id="GO:0036297">
    <property type="term" value="P:interstrand cross-link repair"/>
    <property type="evidence" value="ECO:0007669"/>
    <property type="project" value="TreeGrafter"/>
</dbReference>
<dbReference type="PANTHER" id="PTHR32086">
    <property type="entry name" value="FANCONI ANEMIA GROUP D2 PROTEIN"/>
    <property type="match status" value="1"/>
</dbReference>
<evidence type="ECO:0000256" key="3">
    <source>
        <dbReference type="ARBA" id="ARBA00022843"/>
    </source>
</evidence>
<dbReference type="GO" id="GO:0000793">
    <property type="term" value="C:condensed chromosome"/>
    <property type="evidence" value="ECO:0007669"/>
    <property type="project" value="TreeGrafter"/>
</dbReference>
<keyword evidence="3" id="KW-0832">Ubl conjugation</keyword>
<evidence type="ECO:0000256" key="6">
    <source>
        <dbReference type="SAM" id="MobiDB-lite"/>
    </source>
</evidence>
<comment type="subcellular location">
    <subcellularLocation>
        <location evidence="1">Nucleus</location>
    </subcellularLocation>
</comment>
<evidence type="ECO:0000256" key="1">
    <source>
        <dbReference type="ARBA" id="ARBA00004123"/>
    </source>
</evidence>
<dbReference type="GO" id="GO:0031573">
    <property type="term" value="P:mitotic intra-S DNA damage checkpoint signaling"/>
    <property type="evidence" value="ECO:0007669"/>
    <property type="project" value="TreeGrafter"/>
</dbReference>
<proteinExistence type="inferred from homology"/>
<keyword evidence="8" id="KW-1185">Reference proteome</keyword>
<evidence type="ECO:0000313" key="7">
    <source>
        <dbReference type="EMBL" id="KYN07241.1"/>
    </source>
</evidence>
<evidence type="ECO:0000256" key="2">
    <source>
        <dbReference type="ARBA" id="ARBA00022499"/>
    </source>
</evidence>
<keyword evidence="2" id="KW-1017">Isopeptide bond</keyword>
<dbReference type="GO" id="GO:0070182">
    <property type="term" value="F:DNA polymerase binding"/>
    <property type="evidence" value="ECO:0007669"/>
    <property type="project" value="TreeGrafter"/>
</dbReference>
<dbReference type="InterPro" id="IPR029448">
    <property type="entry name" value="FANCD2"/>
</dbReference>
<comment type="similarity">
    <text evidence="5">Belongs to the Fanconi anemia protein FANCD2 family.</text>
</comment>
<feature type="region of interest" description="Disordered" evidence="6">
    <location>
        <begin position="1260"/>
        <end position="1305"/>
    </location>
</feature>
<dbReference type="GO" id="GO:0007129">
    <property type="term" value="P:homologous chromosome pairing at meiosis"/>
    <property type="evidence" value="ECO:0007669"/>
    <property type="project" value="TreeGrafter"/>
</dbReference>
<feature type="compositionally biased region" description="Polar residues" evidence="6">
    <location>
        <begin position="1260"/>
        <end position="1280"/>
    </location>
</feature>
<protein>
    <submittedName>
        <fullName evidence="7">Fanconi anemia group D2 protein</fullName>
    </submittedName>
</protein>
<gene>
    <name evidence="7" type="ORF">ALC62_01799</name>
</gene>
<dbReference type="Pfam" id="PF14631">
    <property type="entry name" value="FancD2"/>
    <property type="match status" value="3"/>
</dbReference>
<evidence type="ECO:0000256" key="4">
    <source>
        <dbReference type="ARBA" id="ARBA00023242"/>
    </source>
</evidence>
<dbReference type="EMBL" id="KQ976892">
    <property type="protein sequence ID" value="KYN07241.1"/>
    <property type="molecule type" value="Genomic_DNA"/>
</dbReference>
<evidence type="ECO:0000313" key="8">
    <source>
        <dbReference type="Proteomes" id="UP000078542"/>
    </source>
</evidence>
<name>A0A151IP64_9HYME</name>
<feature type="compositionally biased region" description="Acidic residues" evidence="6">
    <location>
        <begin position="1282"/>
        <end position="1305"/>
    </location>
</feature>
<organism evidence="7 8">
    <name type="scientific">Cyphomyrmex costatus</name>
    <dbReference type="NCBI Taxonomy" id="456900"/>
    <lineage>
        <taxon>Eukaryota</taxon>
        <taxon>Metazoa</taxon>
        <taxon>Ecdysozoa</taxon>
        <taxon>Arthropoda</taxon>
        <taxon>Hexapoda</taxon>
        <taxon>Insecta</taxon>
        <taxon>Pterygota</taxon>
        <taxon>Neoptera</taxon>
        <taxon>Endopterygota</taxon>
        <taxon>Hymenoptera</taxon>
        <taxon>Apocrita</taxon>
        <taxon>Aculeata</taxon>
        <taxon>Formicoidea</taxon>
        <taxon>Formicidae</taxon>
        <taxon>Myrmicinae</taxon>
        <taxon>Cyphomyrmex</taxon>
    </lineage>
</organism>
<reference evidence="7 8" key="1">
    <citation type="submission" date="2016-03" db="EMBL/GenBank/DDBJ databases">
        <title>Cyphomyrmex costatus WGS genome.</title>
        <authorList>
            <person name="Nygaard S."/>
            <person name="Hu H."/>
            <person name="Boomsma J."/>
            <person name="Zhang G."/>
        </authorList>
    </citation>
    <scope>NUCLEOTIDE SEQUENCE [LARGE SCALE GENOMIC DNA]</scope>
    <source>
        <strain evidence="7">MS0001</strain>
        <tissue evidence="7">Whole body</tissue>
    </source>
</reference>
<evidence type="ECO:0000256" key="5">
    <source>
        <dbReference type="ARBA" id="ARBA00093456"/>
    </source>
</evidence>
<dbReference type="PANTHER" id="PTHR32086:SF0">
    <property type="entry name" value="FANCONI ANEMIA GROUP D2 PROTEIN"/>
    <property type="match status" value="1"/>
</dbReference>
<sequence length="1305" mass="149750">MLRNSLHKDIHSINQSLERTGSSDKQVHVTDEILEKSESFYEDRSSDIRLKPLNVHCREKNLSVKGKKRSFCETENISETNKCAVTSDKVSKISRQLDSQALANTSFSQENTNLSRSHVSSTNKILNTRNSSVEKSVTPKCKGVNQSLEGSDDNVDSLYNKHNIMKKKQIKTILDRNTKFITQDINISSSSRKMCQESSTKITELHISQKEQQDRELQPVSKSNNQHLSEKQIVAPSIAKWKMKKVLKSKQYQKKDIIDSIEEYIRQEDNFIKMLNDMEISTDVNSFSVLNKITLARILDTLEEAPWSVLLLHQFRFLDTIIDVDILTTNIQQLLETCPLWFQCELILFLPDILSDAQHQIIVEVLTKMLEENCELINVILNCIASFNLGKEYLEEYKIKVLHLLKTNIKLELIPIIIRFLSNDYVYSDVVKQMLLTLRNVEMQPLAGDKAENCYKNQVRIIKTLKMCMLLDKDVTDAAITVIKDINKNPKPLDLIILLSVYSGTIRQKNAETLLKQNIRCGFYRISLLHTLYNDYKEVVRELQIPMLQLASKLLNTKCKGVMGAVMAIKHLAGTAETCDQALKLFNKVIKNVKSCYKSQSLFYDQLTQVIEQTEHINIGFIEKINNYIENEFVNTYLTDKLLTREALVPKFGLNNEESDPENCVLNFGNKRNGPIASIIFRLLKTCCMRLSEHGDLEAIDALLGRGMLMPKDFDVPESTTLDLIICGINWFREIISGFVTQTDPLLQGQVLKRLDTLIYLQSELNMLLPLCDTKYQPSPCYFHYFPLPPFVNIEKKSSKKGKKHTKENKVNTSVAIEDEWETDSKLYSKNPAYFRKFDAKIACLLDVKINEQTSQSETQCISIKQVCFIVKELLAIFENEPSESFVKDLIHLLPNICSKLDDIVSKLRQDDNYNFRKGAKLLLRLLTSIFNWKGFSSVTYNTLLREGLRSLAKQVNEENTSLRSCKELVAESYKYFESLMDIATEIALAAALVNMCQSLMKHSETYAQEYKSKHAKLAYGFLCLEWPQDKHAGSQYRLFVIQLLNNWIDNEPSPLDAVTSVLEWLPDEVCNFENIQSPLTRLPSVRRNIFHLLYKKLFDGLIKGINISVLAPNSDSKRIKIWHNITLNVQKLVQICKTLKTKTTIQLFLRYMPQLIKQFLNFGMPILEHNLKYQTDDVTNILKMMQSGTRYLHTICCDCTEKKNLPLFKYVPIAKSTLEKLVYSVKGMLVLNDSAAAFWMGNLVNKDLDGREIFSQTSSDETPLLDMNTNSEELGNASSEIFEDSDENLMENEIEDASDDIDDL</sequence>
<dbReference type="Proteomes" id="UP000078542">
    <property type="component" value="Unassembled WGS sequence"/>
</dbReference>